<dbReference type="RefSeq" id="YP_009301886.1">
    <property type="nucleotide sequence ID" value="NC_031238.1"/>
</dbReference>
<gene>
    <name evidence="1" type="ORF">PBI_CATALINA_64</name>
</gene>
<name>A0A127KP81_9CAUD</name>
<sequence>MTLIRKKKFYRIDVVVGLTPDGPEEEWLDDFADAVNAALVKLGLEVTGTVDPYEVTHYE</sequence>
<evidence type="ECO:0000313" key="2">
    <source>
        <dbReference type="Proteomes" id="UP000201448"/>
    </source>
</evidence>
<reference evidence="1 2" key="1">
    <citation type="submission" date="2016-01" db="EMBL/GenBank/DDBJ databases">
        <authorList>
            <person name="Cotto-Rosario A."/>
            <person name="Gomez-Fuentes N."/>
            <person name="Berrios-Ruiz J."/>
            <person name="Caceres-Velazquez C."/>
            <person name="Casiano-Real M."/>
            <person name="Cotto-Berrios I."/>
            <person name="Crespo-Vega V."/>
            <person name="DeJesus-David M."/>
            <person name="DelToro-Sanchez C.J."/>
            <person name="Diaz-Morales C.J."/>
            <person name="Espada-Ramos M."/>
            <person name="Feliciano-Torres M.J."/>
            <person name="Fernandez-Rodriguez P.M."/>
            <person name="Fernandez-Martinez M."/>
            <person name="Figueroa-Concepcion D."/>
            <person name="Figueroa-Bermudez M.L."/>
            <person name="Garcia-Delgado K."/>
            <person name="Nunez-Rodriguez C."/>
            <person name="Quiles-Santiago A.M."/>
            <person name="Rodriguez-Gonzalez A."/>
            <person name="Santiago-Burgos D."/>
            <person name="Solivan-Perez E."/>
            <person name="Torres-Vazquez A."/>
            <person name="Verdejo-Lopez V."/>
            <person name="Vazquez E."/>
            <person name="Rubin M.R."/>
            <person name="Ware V.C."/>
            <person name="Bradley K.W."/>
            <person name="Asai D.J."/>
            <person name="Bowman C.A."/>
            <person name="Russell D.A."/>
            <person name="Pope W.H."/>
            <person name="Jacobs-Sera D."/>
            <person name="Hendrix R.W."/>
            <person name="Hatfull G.F."/>
        </authorList>
    </citation>
    <scope>NUCLEOTIDE SEQUENCE [LARGE SCALE GENOMIC DNA]</scope>
</reference>
<dbReference type="EMBL" id="KU613353">
    <property type="protein sequence ID" value="AMO43831.1"/>
    <property type="molecule type" value="Genomic_DNA"/>
</dbReference>
<dbReference type="KEGG" id="vg:29122814"/>
<protein>
    <submittedName>
        <fullName evidence="1">Uncharacterized protein</fullName>
    </submittedName>
</protein>
<dbReference type="GeneID" id="29122814"/>
<proteinExistence type="predicted"/>
<accession>A0A127KP81</accession>
<dbReference type="Proteomes" id="UP000201448">
    <property type="component" value="Segment"/>
</dbReference>
<evidence type="ECO:0000313" key="1">
    <source>
        <dbReference type="EMBL" id="AMO43831.1"/>
    </source>
</evidence>
<organism evidence="1 2">
    <name type="scientific">Mycobacterium phage Catalina</name>
    <dbReference type="NCBI Taxonomy" id="1792253"/>
    <lineage>
        <taxon>Viruses</taxon>
        <taxon>Duplodnaviria</taxon>
        <taxon>Heunggongvirae</taxon>
        <taxon>Uroviricota</taxon>
        <taxon>Caudoviricetes</taxon>
        <taxon>Fromanvirus</taxon>
        <taxon>Fromanvirus packman</taxon>
    </lineage>
</organism>